<dbReference type="SUPFAM" id="SSF51366">
    <property type="entry name" value="Ribulose-phoshate binding barrel"/>
    <property type="match status" value="1"/>
</dbReference>
<name>A0A382JW07_9ZZZZ</name>
<dbReference type="GO" id="GO:0006207">
    <property type="term" value="P:'de novo' pyrimidine nucleobase biosynthetic process"/>
    <property type="evidence" value="ECO:0007669"/>
    <property type="project" value="InterPro"/>
</dbReference>
<feature type="non-terminal residue" evidence="3">
    <location>
        <position position="116"/>
    </location>
</feature>
<protein>
    <recommendedName>
        <fullName evidence="2">Orotidine 5'-phosphate decarboxylase domain-containing protein</fullName>
    </recommendedName>
</protein>
<dbReference type="InterPro" id="IPR013785">
    <property type="entry name" value="Aldolase_TIM"/>
</dbReference>
<dbReference type="EMBL" id="UINC01076679">
    <property type="protein sequence ID" value="SVC16068.1"/>
    <property type="molecule type" value="Genomic_DNA"/>
</dbReference>
<proteinExistence type="predicted"/>
<sequence length="116" mass="12883">MSNDQVNILYGINPIKEAVKAAKNINNKIKIMAVTIPTSTENLKEIGINNSLEDQVKKLDMLSHECGVHGVISSGQNIKMIRSLVGPDFYIITPGIRSDYQKGKDDQKNTISYSEF</sequence>
<accession>A0A382JW07</accession>
<keyword evidence="1" id="KW-0456">Lyase</keyword>
<evidence type="ECO:0000313" key="3">
    <source>
        <dbReference type="EMBL" id="SVC16068.1"/>
    </source>
</evidence>
<dbReference type="InterPro" id="IPR011060">
    <property type="entry name" value="RibuloseP-bd_barrel"/>
</dbReference>
<dbReference type="Gene3D" id="3.20.20.70">
    <property type="entry name" value="Aldolase class I"/>
    <property type="match status" value="1"/>
</dbReference>
<dbReference type="Pfam" id="PF00215">
    <property type="entry name" value="OMPdecase"/>
    <property type="match status" value="1"/>
</dbReference>
<gene>
    <name evidence="3" type="ORF">METZ01_LOCUS268922</name>
</gene>
<organism evidence="3">
    <name type="scientific">marine metagenome</name>
    <dbReference type="NCBI Taxonomy" id="408172"/>
    <lineage>
        <taxon>unclassified sequences</taxon>
        <taxon>metagenomes</taxon>
        <taxon>ecological metagenomes</taxon>
    </lineage>
</organism>
<feature type="non-terminal residue" evidence="3">
    <location>
        <position position="1"/>
    </location>
</feature>
<reference evidence="3" key="1">
    <citation type="submission" date="2018-05" db="EMBL/GenBank/DDBJ databases">
        <authorList>
            <person name="Lanie J.A."/>
            <person name="Ng W.-L."/>
            <person name="Kazmierczak K.M."/>
            <person name="Andrzejewski T.M."/>
            <person name="Davidsen T.M."/>
            <person name="Wayne K.J."/>
            <person name="Tettelin H."/>
            <person name="Glass J.I."/>
            <person name="Rusch D."/>
            <person name="Podicherti R."/>
            <person name="Tsui H.-C.T."/>
            <person name="Winkler M.E."/>
        </authorList>
    </citation>
    <scope>NUCLEOTIDE SEQUENCE</scope>
</reference>
<evidence type="ECO:0000259" key="2">
    <source>
        <dbReference type="Pfam" id="PF00215"/>
    </source>
</evidence>
<dbReference type="GO" id="GO:0004590">
    <property type="term" value="F:orotidine-5'-phosphate decarboxylase activity"/>
    <property type="evidence" value="ECO:0007669"/>
    <property type="project" value="InterPro"/>
</dbReference>
<feature type="domain" description="Orotidine 5'-phosphate decarboxylase" evidence="2">
    <location>
        <begin position="6"/>
        <end position="112"/>
    </location>
</feature>
<evidence type="ECO:0000256" key="1">
    <source>
        <dbReference type="ARBA" id="ARBA00023239"/>
    </source>
</evidence>
<dbReference type="InterPro" id="IPR001754">
    <property type="entry name" value="OMPdeCOase_dom"/>
</dbReference>
<dbReference type="AlphaFoldDB" id="A0A382JW07"/>